<protein>
    <submittedName>
        <fullName evidence="1">Uncharacterized protein</fullName>
    </submittedName>
</protein>
<gene>
    <name evidence="1" type="ORF">DSM104635_03769</name>
</gene>
<dbReference type="AlphaFoldDB" id="A0A6I6MWY2"/>
<name>A0A6I6MWY2_9CAUL</name>
<keyword evidence="2" id="KW-1185">Reference proteome</keyword>
<dbReference type="EMBL" id="CP047045">
    <property type="protein sequence ID" value="QGZ96904.1"/>
    <property type="molecule type" value="Genomic_DNA"/>
</dbReference>
<proteinExistence type="predicted"/>
<reference evidence="2" key="1">
    <citation type="submission" date="2019-12" db="EMBL/GenBank/DDBJ databases">
        <title>Complete genome of Terracaulis silvestris 0127_4.</title>
        <authorList>
            <person name="Vieira S."/>
            <person name="Riedel T."/>
            <person name="Sproer C."/>
            <person name="Pascual J."/>
            <person name="Boedeker C."/>
            <person name="Overmann J."/>
        </authorList>
    </citation>
    <scope>NUCLEOTIDE SEQUENCE [LARGE SCALE GENOMIC DNA]</scope>
    <source>
        <strain evidence="2">0127_4</strain>
    </source>
</reference>
<accession>A0A6I6MWY2</accession>
<dbReference type="Proteomes" id="UP000431269">
    <property type="component" value="Chromosome"/>
</dbReference>
<organism evidence="1 2">
    <name type="scientific">Terricaulis silvestris</name>
    <dbReference type="NCBI Taxonomy" id="2686094"/>
    <lineage>
        <taxon>Bacteria</taxon>
        <taxon>Pseudomonadati</taxon>
        <taxon>Pseudomonadota</taxon>
        <taxon>Alphaproteobacteria</taxon>
        <taxon>Caulobacterales</taxon>
        <taxon>Caulobacteraceae</taxon>
        <taxon>Terricaulis</taxon>
    </lineage>
</organism>
<evidence type="ECO:0000313" key="1">
    <source>
        <dbReference type="EMBL" id="QGZ96904.1"/>
    </source>
</evidence>
<dbReference type="RefSeq" id="WP_158767671.1">
    <property type="nucleotide sequence ID" value="NZ_CP047045.1"/>
</dbReference>
<sequence>MTAFPHAAEALTSALDRFGHASARVLEAVTGVGDADLGESLVEMTKAKVQAKASIAVIRFSDEMWDALVAIGKESNHA</sequence>
<evidence type="ECO:0000313" key="2">
    <source>
        <dbReference type="Proteomes" id="UP000431269"/>
    </source>
</evidence>
<dbReference type="KEGG" id="tsv:DSM104635_03769"/>